<dbReference type="Ensembl" id="ENSNVIT00000014608.1">
    <property type="protein sequence ID" value="ENSNVIP00000012437.1"/>
    <property type="gene ID" value="ENSNVIG00000009878.1"/>
</dbReference>
<dbReference type="Gene3D" id="3.40.50.300">
    <property type="entry name" value="P-loop containing nucleotide triphosphate hydrolases"/>
    <property type="match status" value="1"/>
</dbReference>
<evidence type="ECO:0000256" key="1">
    <source>
        <dbReference type="ARBA" id="ARBA00022741"/>
    </source>
</evidence>
<sequence length="131" mass="14121">MQSSLKLVDCIIEVHDARIPLSGRNPLFQETLGLKPHVLVLNKMDLADLKQQQVKVPVRARSASGLPRLGLQTGAGWFPRTGLLRQTALCLQRYSHASLPLCLLEVQKTEGASPMGHGQAVGPLAHLAGST</sequence>
<accession>A0A8C7AQM3</accession>
<dbReference type="GO" id="GO:0032543">
    <property type="term" value="P:mitochondrial translation"/>
    <property type="evidence" value="ECO:0007669"/>
    <property type="project" value="TreeGrafter"/>
</dbReference>
<reference evidence="3" key="1">
    <citation type="submission" date="2025-08" db="UniProtKB">
        <authorList>
            <consortium name="Ensembl"/>
        </authorList>
    </citation>
    <scope>IDENTIFICATION</scope>
</reference>
<keyword evidence="1" id="KW-0547">Nucleotide-binding</keyword>
<keyword evidence="4" id="KW-1185">Reference proteome</keyword>
<dbReference type="InterPro" id="IPR027417">
    <property type="entry name" value="P-loop_NTPase"/>
</dbReference>
<dbReference type="PANTHER" id="PTHR45782">
    <property type="entry name" value="MITOCHONDRIAL RIBOSOME-ASSOCIATED GTPASE 1"/>
    <property type="match status" value="1"/>
</dbReference>
<dbReference type="AlphaFoldDB" id="A0A8C7AQM3"/>
<dbReference type="GO" id="GO:0005739">
    <property type="term" value="C:mitochondrion"/>
    <property type="evidence" value="ECO:0007669"/>
    <property type="project" value="TreeGrafter"/>
</dbReference>
<dbReference type="SUPFAM" id="SSF52540">
    <property type="entry name" value="P-loop containing nucleoside triphosphate hydrolases"/>
    <property type="match status" value="1"/>
</dbReference>
<name>A0A8C7AQM3_NEOVI</name>
<evidence type="ECO:0000313" key="4">
    <source>
        <dbReference type="Proteomes" id="UP000694425"/>
    </source>
</evidence>
<evidence type="ECO:0008006" key="5">
    <source>
        <dbReference type="Google" id="ProtNLM"/>
    </source>
</evidence>
<proteinExistence type="predicted"/>
<dbReference type="Proteomes" id="UP000694425">
    <property type="component" value="Unplaced"/>
</dbReference>
<dbReference type="PANTHER" id="PTHR45782:SF4">
    <property type="entry name" value="MITOCHONDRIAL RIBOSOME-ASSOCIATED GTPASE 1"/>
    <property type="match status" value="1"/>
</dbReference>
<keyword evidence="2" id="KW-0342">GTP-binding</keyword>
<dbReference type="GO" id="GO:0005525">
    <property type="term" value="F:GTP binding"/>
    <property type="evidence" value="ECO:0007669"/>
    <property type="project" value="UniProtKB-KW"/>
</dbReference>
<dbReference type="GO" id="GO:0003924">
    <property type="term" value="F:GTPase activity"/>
    <property type="evidence" value="ECO:0007669"/>
    <property type="project" value="TreeGrafter"/>
</dbReference>
<protein>
    <recommendedName>
        <fullName evidence="5">Mitochondrial ribosome-associated GTPase 1</fullName>
    </recommendedName>
</protein>
<reference evidence="3" key="2">
    <citation type="submission" date="2025-09" db="UniProtKB">
        <authorList>
            <consortium name="Ensembl"/>
        </authorList>
    </citation>
    <scope>IDENTIFICATION</scope>
</reference>
<evidence type="ECO:0000313" key="3">
    <source>
        <dbReference type="Ensembl" id="ENSNVIP00000012437.1"/>
    </source>
</evidence>
<organism evidence="3 4">
    <name type="scientific">Neovison vison</name>
    <name type="common">American mink</name>
    <name type="synonym">Mustela vison</name>
    <dbReference type="NCBI Taxonomy" id="452646"/>
    <lineage>
        <taxon>Eukaryota</taxon>
        <taxon>Metazoa</taxon>
        <taxon>Chordata</taxon>
        <taxon>Craniata</taxon>
        <taxon>Vertebrata</taxon>
        <taxon>Euteleostomi</taxon>
        <taxon>Mammalia</taxon>
        <taxon>Eutheria</taxon>
        <taxon>Laurasiatheria</taxon>
        <taxon>Carnivora</taxon>
        <taxon>Caniformia</taxon>
        <taxon>Musteloidea</taxon>
        <taxon>Mustelidae</taxon>
        <taxon>Mustelinae</taxon>
        <taxon>Neogale</taxon>
    </lineage>
</organism>
<evidence type="ECO:0000256" key="2">
    <source>
        <dbReference type="ARBA" id="ARBA00023134"/>
    </source>
</evidence>